<organism evidence="2 3">
    <name type="scientific">Popillia japonica</name>
    <name type="common">Japanese beetle</name>
    <dbReference type="NCBI Taxonomy" id="7064"/>
    <lineage>
        <taxon>Eukaryota</taxon>
        <taxon>Metazoa</taxon>
        <taxon>Ecdysozoa</taxon>
        <taxon>Arthropoda</taxon>
        <taxon>Hexapoda</taxon>
        <taxon>Insecta</taxon>
        <taxon>Pterygota</taxon>
        <taxon>Neoptera</taxon>
        <taxon>Endopterygota</taxon>
        <taxon>Coleoptera</taxon>
        <taxon>Polyphaga</taxon>
        <taxon>Scarabaeiformia</taxon>
        <taxon>Scarabaeidae</taxon>
        <taxon>Rutelinae</taxon>
        <taxon>Popillia</taxon>
    </lineage>
</organism>
<feature type="region of interest" description="Disordered" evidence="1">
    <location>
        <begin position="1"/>
        <end position="59"/>
    </location>
</feature>
<feature type="compositionally biased region" description="Basic and acidic residues" evidence="1">
    <location>
        <begin position="8"/>
        <end position="26"/>
    </location>
</feature>
<comment type="caution">
    <text evidence="2">The sequence shown here is derived from an EMBL/GenBank/DDBJ whole genome shotgun (WGS) entry which is preliminary data.</text>
</comment>
<dbReference type="Proteomes" id="UP001458880">
    <property type="component" value="Unassembled WGS sequence"/>
</dbReference>
<dbReference type="AlphaFoldDB" id="A0AAW1K3G8"/>
<evidence type="ECO:0000256" key="1">
    <source>
        <dbReference type="SAM" id="MobiDB-lite"/>
    </source>
</evidence>
<proteinExistence type="predicted"/>
<protein>
    <submittedName>
        <fullName evidence="2">Uncharacterized protein</fullName>
    </submittedName>
</protein>
<evidence type="ECO:0000313" key="2">
    <source>
        <dbReference type="EMBL" id="KAK9711827.1"/>
    </source>
</evidence>
<accession>A0AAW1K3G8</accession>
<reference evidence="2 3" key="1">
    <citation type="journal article" date="2024" name="BMC Genomics">
        <title>De novo assembly and annotation of Popillia japonica's genome with initial clues to its potential as an invasive pest.</title>
        <authorList>
            <person name="Cucini C."/>
            <person name="Boschi S."/>
            <person name="Funari R."/>
            <person name="Cardaioli E."/>
            <person name="Iannotti N."/>
            <person name="Marturano G."/>
            <person name="Paoli F."/>
            <person name="Bruttini M."/>
            <person name="Carapelli A."/>
            <person name="Frati F."/>
            <person name="Nardi F."/>
        </authorList>
    </citation>
    <scope>NUCLEOTIDE SEQUENCE [LARGE SCALE GENOMIC DNA]</scope>
    <source>
        <strain evidence="2">DMR45628</strain>
    </source>
</reference>
<dbReference type="EMBL" id="JASPKY010000272">
    <property type="protein sequence ID" value="KAK9711827.1"/>
    <property type="molecule type" value="Genomic_DNA"/>
</dbReference>
<gene>
    <name evidence="2" type="ORF">QE152_g25235</name>
</gene>
<feature type="compositionally biased region" description="Basic and acidic residues" evidence="1">
    <location>
        <begin position="35"/>
        <end position="48"/>
    </location>
</feature>
<evidence type="ECO:0000313" key="3">
    <source>
        <dbReference type="Proteomes" id="UP001458880"/>
    </source>
</evidence>
<sequence length="78" mass="9438">MTGVYRNGNEDENRKKEENRNRRNKEIMTGVYRNGNEDENRKKEENRNRRNKDNRKKDSVAVLVSRAYSIIKLAYYIE</sequence>
<name>A0AAW1K3G8_POPJA</name>
<keyword evidence="3" id="KW-1185">Reference proteome</keyword>